<proteinExistence type="predicted"/>
<reference evidence="1 2" key="1">
    <citation type="journal article" date="2023" name="Insect Mol. Biol.">
        <title>Genome sequencing provides insights into the evolution of gene families encoding plant cell wall-degrading enzymes in longhorned beetles.</title>
        <authorList>
            <person name="Shin N.R."/>
            <person name="Okamura Y."/>
            <person name="Kirsch R."/>
            <person name="Pauchet Y."/>
        </authorList>
    </citation>
    <scope>NUCLEOTIDE SEQUENCE [LARGE SCALE GENOMIC DNA]</scope>
    <source>
        <strain evidence="1">EAD_L_NR</strain>
    </source>
</reference>
<sequence length="92" mass="10601">MVYTFLDSGWRWQGHVLLPLSTRTSSRSSTTTAANFRISFYTNSSLDIEKNVVLNQYIQHPVSFKGQIHTPIIIVNMMQRATRFYCTQLTSP</sequence>
<dbReference type="EMBL" id="JANEYG010000047">
    <property type="protein sequence ID" value="KAJ8915929.1"/>
    <property type="molecule type" value="Genomic_DNA"/>
</dbReference>
<organism evidence="1 2">
    <name type="scientific">Exocentrus adspersus</name>
    <dbReference type="NCBI Taxonomy" id="1586481"/>
    <lineage>
        <taxon>Eukaryota</taxon>
        <taxon>Metazoa</taxon>
        <taxon>Ecdysozoa</taxon>
        <taxon>Arthropoda</taxon>
        <taxon>Hexapoda</taxon>
        <taxon>Insecta</taxon>
        <taxon>Pterygota</taxon>
        <taxon>Neoptera</taxon>
        <taxon>Endopterygota</taxon>
        <taxon>Coleoptera</taxon>
        <taxon>Polyphaga</taxon>
        <taxon>Cucujiformia</taxon>
        <taxon>Chrysomeloidea</taxon>
        <taxon>Cerambycidae</taxon>
        <taxon>Lamiinae</taxon>
        <taxon>Acanthocinini</taxon>
        <taxon>Exocentrus</taxon>
    </lineage>
</organism>
<protein>
    <submittedName>
        <fullName evidence="1">Uncharacterized protein</fullName>
    </submittedName>
</protein>
<evidence type="ECO:0000313" key="2">
    <source>
        <dbReference type="Proteomes" id="UP001159042"/>
    </source>
</evidence>
<dbReference type="Proteomes" id="UP001159042">
    <property type="component" value="Unassembled WGS sequence"/>
</dbReference>
<comment type="caution">
    <text evidence="1">The sequence shown here is derived from an EMBL/GenBank/DDBJ whole genome shotgun (WGS) entry which is preliminary data.</text>
</comment>
<accession>A0AAV8VPF4</accession>
<gene>
    <name evidence="1" type="ORF">NQ315_016604</name>
</gene>
<dbReference type="AlphaFoldDB" id="A0AAV8VPF4"/>
<evidence type="ECO:0000313" key="1">
    <source>
        <dbReference type="EMBL" id="KAJ8915929.1"/>
    </source>
</evidence>
<keyword evidence="2" id="KW-1185">Reference proteome</keyword>
<name>A0AAV8VPF4_9CUCU</name>